<proteinExistence type="predicted"/>
<keyword evidence="1" id="KW-0472">Membrane</keyword>
<accession>A0A0E4CS92</accession>
<dbReference type="AlphaFoldDB" id="A0A0E4CS92"/>
<evidence type="ECO:0000259" key="2">
    <source>
        <dbReference type="Pfam" id="PF00144"/>
    </source>
</evidence>
<dbReference type="STRING" id="1608583.BN1356_00625"/>
<dbReference type="InterPro" id="IPR050491">
    <property type="entry name" value="AmpC-like"/>
</dbReference>
<sequence>MKSRRRRKSRINFITVIITCLQILVICLMAFSVLTNDIKISNSDKQQEQPQDRVERSGMIPAKEASSDLAHVIDSVLVSHNYQGVALLVQNGAPVLHKAYGYANLNTKKPNTINSLFPIGSIQKNLTALLIMQAVEDKKLSLSTKLNSILPNLKDSEKYSIADLLSMTTGYQSDTKTLNVANLSEDDYLEFVLKHLNVVHYPGTWTYQPANYSILALVLRKIYNKDYKLLLKEYVERNKINLSFFSQFNTSVDTTFSQKSTGQMNPHVPVEYTREVGTGEVSMTASALYQLLEKEFQQTLLSSENLNAMLTVLGDKNYVSDLYHFKDYIHMHGVISDFEVSVYMTKDTQNAIVLCSNKYDPQLMDDLRNKGLIGHVLHISGEVDG</sequence>
<reference evidence="4" key="1">
    <citation type="submission" date="2015-03" db="EMBL/GenBank/DDBJ databases">
        <authorList>
            <person name="Urmite Genomes"/>
        </authorList>
    </citation>
    <scope>NUCLEOTIDE SEQUENCE [LARGE SCALE GENOMIC DNA]</scope>
    <source>
        <strain evidence="4">FF10</strain>
    </source>
</reference>
<keyword evidence="4" id="KW-1185">Reference proteome</keyword>
<organism evidence="3 4">
    <name type="scientific">Streptococcus varani</name>
    <dbReference type="NCBI Taxonomy" id="1608583"/>
    <lineage>
        <taxon>Bacteria</taxon>
        <taxon>Bacillati</taxon>
        <taxon>Bacillota</taxon>
        <taxon>Bacilli</taxon>
        <taxon>Lactobacillales</taxon>
        <taxon>Streptococcaceae</taxon>
        <taxon>Streptococcus</taxon>
    </lineage>
</organism>
<dbReference type="Gene3D" id="3.40.710.10">
    <property type="entry name" value="DD-peptidase/beta-lactamase superfamily"/>
    <property type="match status" value="1"/>
</dbReference>
<dbReference type="Proteomes" id="UP000198604">
    <property type="component" value="Unassembled WGS sequence"/>
</dbReference>
<dbReference type="RefSeq" id="WP_093649944.1">
    <property type="nucleotide sequence ID" value="NZ_CTEN01000001.1"/>
</dbReference>
<dbReference type="Pfam" id="PF00144">
    <property type="entry name" value="Beta-lactamase"/>
    <property type="match status" value="1"/>
</dbReference>
<evidence type="ECO:0000256" key="1">
    <source>
        <dbReference type="SAM" id="Phobius"/>
    </source>
</evidence>
<feature type="transmembrane region" description="Helical" evidence="1">
    <location>
        <begin position="12"/>
        <end position="34"/>
    </location>
</feature>
<keyword evidence="1" id="KW-1133">Transmembrane helix</keyword>
<dbReference type="PANTHER" id="PTHR46825">
    <property type="entry name" value="D-ALANYL-D-ALANINE-CARBOXYPEPTIDASE/ENDOPEPTIDASE AMPH"/>
    <property type="match status" value="1"/>
</dbReference>
<evidence type="ECO:0000313" key="3">
    <source>
        <dbReference type="EMBL" id="CQR24266.1"/>
    </source>
</evidence>
<gene>
    <name evidence="3" type="primary">pbpX</name>
    <name evidence="3" type="ORF">BN1356_00625</name>
</gene>
<dbReference type="SUPFAM" id="SSF56601">
    <property type="entry name" value="beta-lactamase/transpeptidase-like"/>
    <property type="match status" value="1"/>
</dbReference>
<evidence type="ECO:0000313" key="4">
    <source>
        <dbReference type="Proteomes" id="UP000198604"/>
    </source>
</evidence>
<feature type="domain" description="Beta-lactamase-related" evidence="2">
    <location>
        <begin position="73"/>
        <end position="361"/>
    </location>
</feature>
<dbReference type="InterPro" id="IPR001466">
    <property type="entry name" value="Beta-lactam-related"/>
</dbReference>
<dbReference type="EMBL" id="CTEN01000001">
    <property type="protein sequence ID" value="CQR24266.1"/>
    <property type="molecule type" value="Genomic_DNA"/>
</dbReference>
<dbReference type="InterPro" id="IPR012338">
    <property type="entry name" value="Beta-lactam/transpept-like"/>
</dbReference>
<protein>
    <submittedName>
        <fullName evidence="3">Penicillin-binding protein</fullName>
    </submittedName>
</protein>
<dbReference type="OrthoDB" id="2151402at2"/>
<keyword evidence="1" id="KW-0812">Transmembrane</keyword>
<dbReference type="PANTHER" id="PTHR46825:SF9">
    <property type="entry name" value="BETA-LACTAMASE-RELATED DOMAIN-CONTAINING PROTEIN"/>
    <property type="match status" value="1"/>
</dbReference>
<name>A0A0E4CS92_9STRE</name>